<reference evidence="1 2" key="1">
    <citation type="journal article" date="2020" name="Int. J. Syst. Evol. Microbiol.">
        <title>Paraburkholderia madseniana sp. nov., a phenolic acid-degrading bacterium isolated from acidic forest soil.</title>
        <authorList>
            <person name="Wilhelm R.C."/>
            <person name="Murphy S.J.L."/>
            <person name="Feriancek N.M."/>
            <person name="Karasz D.C."/>
            <person name="DeRito C.M."/>
            <person name="Newman J.D."/>
            <person name="Buckley D.H."/>
        </authorList>
    </citation>
    <scope>NUCLEOTIDE SEQUENCE [LARGE SCALE GENOMIC DNA]</scope>
    <source>
        <strain evidence="1 2">RP11</strain>
    </source>
</reference>
<organism evidence="1 2">
    <name type="scientific">Paraburkholderia madseniana</name>
    <dbReference type="NCBI Taxonomy" id="2599607"/>
    <lineage>
        <taxon>Bacteria</taxon>
        <taxon>Pseudomonadati</taxon>
        <taxon>Pseudomonadota</taxon>
        <taxon>Betaproteobacteria</taxon>
        <taxon>Burkholderiales</taxon>
        <taxon>Burkholderiaceae</taxon>
        <taxon>Paraburkholderia</taxon>
    </lineage>
</organism>
<protein>
    <submittedName>
        <fullName evidence="1">Uncharacterized protein</fullName>
    </submittedName>
</protein>
<sequence>MFTRKLDWLRVVLRASPKSDLIRSMIGEIAQAVVVACTRLDCGLNSTTAHADSDEEIRREATLFPLGSPKKPKRNKKI</sequence>
<dbReference type="RefSeq" id="WP_154561270.1">
    <property type="nucleotide sequence ID" value="NZ_VOSW01000033.1"/>
</dbReference>
<name>A0A6N6WEB2_9BURK</name>
<proteinExistence type="predicted"/>
<evidence type="ECO:0000313" key="1">
    <source>
        <dbReference type="EMBL" id="KAE8758431.1"/>
    </source>
</evidence>
<dbReference type="EMBL" id="VOSW01000033">
    <property type="protein sequence ID" value="KAE8758431.1"/>
    <property type="molecule type" value="Genomic_DNA"/>
</dbReference>
<dbReference type="AlphaFoldDB" id="A0A6N6WEB2"/>
<comment type="caution">
    <text evidence="1">The sequence shown here is derived from an EMBL/GenBank/DDBJ whole genome shotgun (WGS) entry which is preliminary data.</text>
</comment>
<accession>A0A6N6WEB2</accession>
<gene>
    <name evidence="1" type="ORF">FSO04_18755</name>
</gene>
<evidence type="ECO:0000313" key="2">
    <source>
        <dbReference type="Proteomes" id="UP000463700"/>
    </source>
</evidence>
<dbReference type="Proteomes" id="UP000463700">
    <property type="component" value="Unassembled WGS sequence"/>
</dbReference>